<name>A0ABX3CWY3_9BACL</name>
<dbReference type="PANTHER" id="PTHR38454">
    <property type="entry name" value="INTEGRAL MEMBRANE PROTEIN-RELATED"/>
    <property type="match status" value="1"/>
</dbReference>
<protein>
    <submittedName>
        <fullName evidence="1">Uncharacterized protein</fullName>
    </submittedName>
</protein>
<dbReference type="PANTHER" id="PTHR38454:SF1">
    <property type="entry name" value="INTEGRAL MEMBRANE PROTEIN"/>
    <property type="match status" value="1"/>
</dbReference>
<dbReference type="EMBL" id="MBQG01000118">
    <property type="protein sequence ID" value="OHX50015.1"/>
    <property type="molecule type" value="Genomic_DNA"/>
</dbReference>
<dbReference type="Proteomes" id="UP000242153">
    <property type="component" value="Unassembled WGS sequence"/>
</dbReference>
<comment type="caution">
    <text evidence="1">The sequence shown here is derived from an EMBL/GenBank/DDBJ whole genome shotgun (WGS) entry which is preliminary data.</text>
</comment>
<evidence type="ECO:0000313" key="1">
    <source>
        <dbReference type="EMBL" id="OHX50015.1"/>
    </source>
</evidence>
<organism evidence="1 2">
    <name type="scientific">Planococcus salinarum</name>
    <dbReference type="NCBI Taxonomy" id="622695"/>
    <lineage>
        <taxon>Bacteria</taxon>
        <taxon>Bacillati</taxon>
        <taxon>Bacillota</taxon>
        <taxon>Bacilli</taxon>
        <taxon>Bacillales</taxon>
        <taxon>Caryophanaceae</taxon>
        <taxon>Planococcus</taxon>
    </lineage>
</organism>
<dbReference type="InterPro" id="IPR018580">
    <property type="entry name" value="Uncharacterised_YfhO"/>
</dbReference>
<dbReference type="Pfam" id="PF09586">
    <property type="entry name" value="YfhO"/>
    <property type="match status" value="1"/>
</dbReference>
<proteinExistence type="predicted"/>
<keyword evidence="2" id="KW-1185">Reference proteome</keyword>
<accession>A0ABX3CWY3</accession>
<evidence type="ECO:0000313" key="2">
    <source>
        <dbReference type="Proteomes" id="UP000242153"/>
    </source>
</evidence>
<reference evidence="1" key="1">
    <citation type="submission" date="2016-07" db="EMBL/GenBank/DDBJ databases">
        <title>Draft genome Planococcus salivarum.</title>
        <authorList>
            <person name="See-Too W.S."/>
        </authorList>
    </citation>
    <scope>NUCLEOTIDE SEQUENCE [LARGE SCALE GENOMIC DNA]</scope>
    <source>
        <strain evidence="1">DSM 23820</strain>
    </source>
</reference>
<sequence length="164" mass="18812">MPEERAVDIIGIEATYEDEVLEVTGESGGIDIVLEEPVPEESDLYVAMNLVSLAEDQRFTIHINSYKTSRKSNVSIYKTFVDDLTLRLPADDTIRIRLRQGTYRLTELAVYEEPYDVFRAEVADATGGNDFEWDGSRIRVDYRNDENDEFLVLPVPMKWAGQRK</sequence>
<gene>
    <name evidence="1" type="ORF">BB776_04080</name>
</gene>